<evidence type="ECO:0000259" key="1">
    <source>
        <dbReference type="Pfam" id="PF05368"/>
    </source>
</evidence>
<proteinExistence type="predicted"/>
<dbReference type="EMBL" id="PJRP01000015">
    <property type="protein sequence ID" value="PLP97739.1"/>
    <property type="molecule type" value="Genomic_DNA"/>
</dbReference>
<protein>
    <submittedName>
        <fullName evidence="2">NAD(P)-dependent oxidoreductase</fullName>
    </submittedName>
</protein>
<accession>A0A2N5C690</accession>
<organism evidence="2 3">
    <name type="scientific">Cupriavidus pauculus</name>
    <dbReference type="NCBI Taxonomy" id="82633"/>
    <lineage>
        <taxon>Bacteria</taxon>
        <taxon>Pseudomonadati</taxon>
        <taxon>Pseudomonadota</taxon>
        <taxon>Betaproteobacteria</taxon>
        <taxon>Burkholderiales</taxon>
        <taxon>Burkholderiaceae</taxon>
        <taxon>Cupriavidus</taxon>
    </lineage>
</organism>
<dbReference type="Proteomes" id="UP000234341">
    <property type="component" value="Unassembled WGS sequence"/>
</dbReference>
<dbReference type="AlphaFoldDB" id="A0A2N5C690"/>
<dbReference type="PANTHER" id="PTHR47129">
    <property type="entry name" value="QUINONE OXIDOREDUCTASE 2"/>
    <property type="match status" value="1"/>
</dbReference>
<dbReference type="InterPro" id="IPR052718">
    <property type="entry name" value="NmrA-type_oxidoreductase"/>
</dbReference>
<comment type="caution">
    <text evidence="2">The sequence shown here is derived from an EMBL/GenBank/DDBJ whole genome shotgun (WGS) entry which is preliminary data.</text>
</comment>
<dbReference type="InterPro" id="IPR036291">
    <property type="entry name" value="NAD(P)-bd_dom_sf"/>
</dbReference>
<dbReference type="OrthoDB" id="5510591at2"/>
<name>A0A2N5C690_9BURK</name>
<feature type="domain" description="NmrA-like" evidence="1">
    <location>
        <begin position="9"/>
        <end position="267"/>
    </location>
</feature>
<evidence type="ECO:0000313" key="2">
    <source>
        <dbReference type="EMBL" id="PLP97739.1"/>
    </source>
</evidence>
<dbReference type="InterPro" id="IPR008030">
    <property type="entry name" value="NmrA-like"/>
</dbReference>
<sequence length="303" mass="31298">MSQGNVMQTQKLLVTGVSGHYGRLAATHLMESHPAGRIGTTRTPSLAQDLADQGVDVRQADFDQPAGLTQAFAGAHRMLLTSTAAECAGARRVRQHRHAIAAAQEAGVGHIVYASFMAGADSPLAALAADHLATEQALRAAGIGHTVLRHAFYMEMVLATARQAMASGVLRTLNASAGVAYVARADCALAGACALRADPAASGATYDITGPQAVTPTALAQAIGACLGVEVKVEEVSEDVLRAGLVAGGLPDPVAGMLVYLERGMAQGAMQAVSPDFRRLTGREPCGVESFLIQHRDALGAIR</sequence>
<dbReference type="Gene3D" id="3.40.50.720">
    <property type="entry name" value="NAD(P)-binding Rossmann-like Domain"/>
    <property type="match status" value="1"/>
</dbReference>
<dbReference type="SUPFAM" id="SSF51735">
    <property type="entry name" value="NAD(P)-binding Rossmann-fold domains"/>
    <property type="match status" value="1"/>
</dbReference>
<reference evidence="2 3" key="1">
    <citation type="submission" date="2017-12" db="EMBL/GenBank/DDBJ databases">
        <title>Genome sequence of the active heterotrophic nitrifier-denitrifier, Cupriavidus pauculus UM1.</title>
        <authorList>
            <person name="Putonti C."/>
            <person name="Castignetti D."/>
        </authorList>
    </citation>
    <scope>NUCLEOTIDE SEQUENCE [LARGE SCALE GENOMIC DNA]</scope>
    <source>
        <strain evidence="2 3">UM1</strain>
    </source>
</reference>
<dbReference type="PANTHER" id="PTHR47129:SF1">
    <property type="entry name" value="NMRA-LIKE DOMAIN-CONTAINING PROTEIN"/>
    <property type="match status" value="1"/>
</dbReference>
<gene>
    <name evidence="2" type="ORF">CYJ10_24980</name>
</gene>
<dbReference type="Pfam" id="PF05368">
    <property type="entry name" value="NmrA"/>
    <property type="match status" value="1"/>
</dbReference>
<evidence type="ECO:0000313" key="3">
    <source>
        <dbReference type="Proteomes" id="UP000234341"/>
    </source>
</evidence>
<dbReference type="Gene3D" id="3.90.25.10">
    <property type="entry name" value="UDP-galactose 4-epimerase, domain 1"/>
    <property type="match status" value="1"/>
</dbReference>